<comment type="similarity">
    <text evidence="1">Belongs to the phD/YefM antitoxin family.</text>
</comment>
<dbReference type="PANTHER" id="PTHR33713">
    <property type="entry name" value="ANTITOXIN YAFN-RELATED"/>
    <property type="match status" value="1"/>
</dbReference>
<dbReference type="AlphaFoldDB" id="A0A382PG78"/>
<evidence type="ECO:0008006" key="3">
    <source>
        <dbReference type="Google" id="ProtNLM"/>
    </source>
</evidence>
<dbReference type="EMBL" id="UINC01106889">
    <property type="protein sequence ID" value="SVC71867.1"/>
    <property type="molecule type" value="Genomic_DNA"/>
</dbReference>
<reference evidence="2" key="1">
    <citation type="submission" date="2018-05" db="EMBL/GenBank/DDBJ databases">
        <authorList>
            <person name="Lanie J.A."/>
            <person name="Ng W.-L."/>
            <person name="Kazmierczak K.M."/>
            <person name="Andrzejewski T.M."/>
            <person name="Davidsen T.M."/>
            <person name="Wayne K.J."/>
            <person name="Tettelin H."/>
            <person name="Glass J.I."/>
            <person name="Rusch D."/>
            <person name="Podicherti R."/>
            <person name="Tsui H.-C.T."/>
            <person name="Winkler M.E."/>
        </authorList>
    </citation>
    <scope>NUCLEOTIDE SEQUENCE</scope>
</reference>
<dbReference type="InterPro" id="IPR006442">
    <property type="entry name" value="Antitoxin_Phd/YefM"/>
</dbReference>
<evidence type="ECO:0000256" key="1">
    <source>
        <dbReference type="ARBA" id="ARBA00009981"/>
    </source>
</evidence>
<organism evidence="2">
    <name type="scientific">marine metagenome</name>
    <dbReference type="NCBI Taxonomy" id="408172"/>
    <lineage>
        <taxon>unclassified sequences</taxon>
        <taxon>metagenomes</taxon>
        <taxon>ecological metagenomes</taxon>
    </lineage>
</organism>
<protein>
    <recommendedName>
        <fullName evidence="3">Antitoxin</fullName>
    </recommendedName>
</protein>
<gene>
    <name evidence="2" type="ORF">METZ01_LOCUS324721</name>
</gene>
<sequence>MQTIPALEAKNHFGQLIEAAQRQPVTVTKQGRPAIVVMSTHDFESYQKQAGDRLLDVMSRMQSQAKESGLTEEALEGLLADES</sequence>
<dbReference type="Gene3D" id="3.40.1620.10">
    <property type="entry name" value="YefM-like domain"/>
    <property type="match status" value="1"/>
</dbReference>
<evidence type="ECO:0000313" key="2">
    <source>
        <dbReference type="EMBL" id="SVC71867.1"/>
    </source>
</evidence>
<dbReference type="Pfam" id="PF02604">
    <property type="entry name" value="PhdYeFM_antitox"/>
    <property type="match status" value="1"/>
</dbReference>
<proteinExistence type="inferred from homology"/>
<dbReference type="NCBIfam" id="TIGR01552">
    <property type="entry name" value="phd_fam"/>
    <property type="match status" value="1"/>
</dbReference>
<dbReference type="SUPFAM" id="SSF143120">
    <property type="entry name" value="YefM-like"/>
    <property type="match status" value="1"/>
</dbReference>
<name>A0A382PG78_9ZZZZ</name>
<dbReference type="InterPro" id="IPR036165">
    <property type="entry name" value="YefM-like_sf"/>
</dbReference>
<dbReference type="InterPro" id="IPR051405">
    <property type="entry name" value="phD/YefM_antitoxin"/>
</dbReference>
<dbReference type="PANTHER" id="PTHR33713:SF6">
    <property type="entry name" value="ANTITOXIN YEFM"/>
    <property type="match status" value="1"/>
</dbReference>
<accession>A0A382PG78</accession>